<dbReference type="Proteomes" id="UP000228952">
    <property type="component" value="Unassembled WGS sequence"/>
</dbReference>
<dbReference type="InterPro" id="IPR036400">
    <property type="entry name" value="Cyt_B5-like_heme/steroid_sf"/>
</dbReference>
<dbReference type="SUPFAM" id="SSF55856">
    <property type="entry name" value="Cytochrome b5-like heme/steroid binding domain"/>
    <property type="match status" value="1"/>
</dbReference>
<keyword evidence="1" id="KW-0732">Signal</keyword>
<comment type="caution">
    <text evidence="2">The sequence shown here is derived from an EMBL/GenBank/DDBJ whole genome shotgun (WGS) entry which is preliminary data.</text>
</comment>
<dbReference type="EMBL" id="PFQB01000038">
    <property type="protein sequence ID" value="PJA14773.1"/>
    <property type="molecule type" value="Genomic_DNA"/>
</dbReference>
<reference evidence="3" key="1">
    <citation type="submission" date="2017-09" db="EMBL/GenBank/DDBJ databases">
        <title>Depth-based differentiation of microbial function through sediment-hosted aquifers and enrichment of novel symbionts in the deep terrestrial subsurface.</title>
        <authorList>
            <person name="Probst A.J."/>
            <person name="Ladd B."/>
            <person name="Jarett J.K."/>
            <person name="Geller-Mcgrath D.E."/>
            <person name="Sieber C.M.K."/>
            <person name="Emerson J.B."/>
            <person name="Anantharaman K."/>
            <person name="Thomas B.C."/>
            <person name="Malmstrom R."/>
            <person name="Stieglmeier M."/>
            <person name="Klingl A."/>
            <person name="Woyke T."/>
            <person name="Ryan C.M."/>
            <person name="Banfield J.F."/>
        </authorList>
    </citation>
    <scope>NUCLEOTIDE SEQUENCE [LARGE SCALE GENOMIC DNA]</scope>
</reference>
<evidence type="ECO:0000313" key="3">
    <source>
        <dbReference type="Proteomes" id="UP000228952"/>
    </source>
</evidence>
<dbReference type="AlphaFoldDB" id="A0A2M7W2R1"/>
<feature type="signal peptide" evidence="1">
    <location>
        <begin position="1"/>
        <end position="29"/>
    </location>
</feature>
<sequence>MNLQKFISPALNSFVLVIGVATYSTFSHATPAPDLQFLAEEDIGAQTTTSTPEATTAAITATPAKAIVAKKQATITTTKAPVRPPAPKPKPKPKPVATCIITVHGLRYNVQSLKTTHSGGNIFRCGTDMTAVFNSQHGSNYALIAKYRI</sequence>
<protein>
    <recommendedName>
        <fullName evidence="4">Cytochrome b5 heme-binding domain-containing protein</fullName>
    </recommendedName>
</protein>
<evidence type="ECO:0008006" key="4">
    <source>
        <dbReference type="Google" id="ProtNLM"/>
    </source>
</evidence>
<accession>A0A2M7W2R1</accession>
<name>A0A2M7W2R1_9BACT</name>
<gene>
    <name evidence="2" type="ORF">COX64_01650</name>
</gene>
<proteinExistence type="predicted"/>
<organism evidence="2 3">
    <name type="scientific">Candidatus Dojkabacteria bacterium CG_4_10_14_0_2_um_filter_Dojkabacteria_WS6_41_15</name>
    <dbReference type="NCBI Taxonomy" id="2014249"/>
    <lineage>
        <taxon>Bacteria</taxon>
        <taxon>Candidatus Dojkabacteria</taxon>
    </lineage>
</organism>
<evidence type="ECO:0000256" key="1">
    <source>
        <dbReference type="SAM" id="SignalP"/>
    </source>
</evidence>
<evidence type="ECO:0000313" key="2">
    <source>
        <dbReference type="EMBL" id="PJA14773.1"/>
    </source>
</evidence>
<feature type="chain" id="PRO_5014908876" description="Cytochrome b5 heme-binding domain-containing protein" evidence="1">
    <location>
        <begin position="30"/>
        <end position="149"/>
    </location>
</feature>